<dbReference type="SUPFAM" id="SSF53335">
    <property type="entry name" value="S-adenosyl-L-methionine-dependent methyltransferases"/>
    <property type="match status" value="1"/>
</dbReference>
<evidence type="ECO:0000313" key="3">
    <source>
        <dbReference type="WBParaSite" id="PDA_v2.g625.t1"/>
    </source>
</evidence>
<name>A0A914QRW2_9BILA</name>
<protein>
    <submittedName>
        <fullName evidence="3">Methyltransferase-like protein 4</fullName>
    </submittedName>
</protein>
<dbReference type="InterPro" id="IPR007757">
    <property type="entry name" value="MT-A70-like"/>
</dbReference>
<organism evidence="2 3">
    <name type="scientific">Panagrolaimus davidi</name>
    <dbReference type="NCBI Taxonomy" id="227884"/>
    <lineage>
        <taxon>Eukaryota</taxon>
        <taxon>Metazoa</taxon>
        <taxon>Ecdysozoa</taxon>
        <taxon>Nematoda</taxon>
        <taxon>Chromadorea</taxon>
        <taxon>Rhabditida</taxon>
        <taxon>Tylenchina</taxon>
        <taxon>Panagrolaimomorpha</taxon>
        <taxon>Panagrolaimoidea</taxon>
        <taxon>Panagrolaimidae</taxon>
        <taxon>Panagrolaimus</taxon>
    </lineage>
</organism>
<evidence type="ECO:0000313" key="2">
    <source>
        <dbReference type="Proteomes" id="UP000887578"/>
    </source>
</evidence>
<dbReference type="PANTHER" id="PTHR12829:SF4">
    <property type="entry name" value="N(6)-ADENINE-SPECIFIC METHYLTRANSFERASE METTL4"/>
    <property type="match status" value="1"/>
</dbReference>
<dbReference type="PROSITE" id="PS00092">
    <property type="entry name" value="N6_MTASE"/>
    <property type="match status" value="1"/>
</dbReference>
<dbReference type="WBParaSite" id="PDA_v2.g625.t1">
    <property type="protein sequence ID" value="PDA_v2.g625.t1"/>
    <property type="gene ID" value="PDA_v2.g625"/>
</dbReference>
<dbReference type="GO" id="GO:0005634">
    <property type="term" value="C:nucleus"/>
    <property type="evidence" value="ECO:0007669"/>
    <property type="project" value="TreeGrafter"/>
</dbReference>
<dbReference type="InterPro" id="IPR029063">
    <property type="entry name" value="SAM-dependent_MTases_sf"/>
</dbReference>
<dbReference type="Proteomes" id="UP000887578">
    <property type="component" value="Unplaced"/>
</dbReference>
<sequence length="266" mass="30623">MRIFKNGSDKCIEIIIDGEEFVIPNNSAFIPGPIEGIKHLDYGKGNFLGHQGKTEGEVYKNGQVDIKIFIHCKTLADEKYDLIILDPPWPNKSVKRLKSYNTFEIDDLYDLPIESLCHSKTAVIIWLTNNSTVHSSINRILESWNLEIYSICHWLKITKNGEPISSFNSMHKVPFESFIIAFSTENDHQKEMNFSMIKNDFCFISTPNSCHSRKPPIGKILEQLFPEISFEKSLELYGRYLCPKTTTIGFEVLKFQNLNSNFEKCL</sequence>
<dbReference type="PANTHER" id="PTHR12829">
    <property type="entry name" value="N6-ADENOSINE-METHYLTRANSFERASE"/>
    <property type="match status" value="1"/>
</dbReference>
<dbReference type="Pfam" id="PF05063">
    <property type="entry name" value="MT-A70"/>
    <property type="match status" value="1"/>
</dbReference>
<evidence type="ECO:0000256" key="1">
    <source>
        <dbReference type="PROSITE-ProRule" id="PRU00489"/>
    </source>
</evidence>
<dbReference type="GO" id="GO:0008168">
    <property type="term" value="F:methyltransferase activity"/>
    <property type="evidence" value="ECO:0007669"/>
    <property type="project" value="InterPro"/>
</dbReference>
<keyword evidence="2" id="KW-1185">Reference proteome</keyword>
<dbReference type="PROSITE" id="PS51143">
    <property type="entry name" value="MT_A70"/>
    <property type="match status" value="1"/>
</dbReference>
<dbReference type="GO" id="GO:0003676">
    <property type="term" value="F:nucleic acid binding"/>
    <property type="evidence" value="ECO:0007669"/>
    <property type="project" value="InterPro"/>
</dbReference>
<comment type="similarity">
    <text evidence="1">Belongs to the MT-A70-like family.</text>
</comment>
<dbReference type="InterPro" id="IPR002052">
    <property type="entry name" value="DNA_methylase_N6_adenine_CS"/>
</dbReference>
<reference evidence="3" key="1">
    <citation type="submission" date="2022-11" db="UniProtKB">
        <authorList>
            <consortium name="WormBaseParasite"/>
        </authorList>
    </citation>
    <scope>IDENTIFICATION</scope>
</reference>
<proteinExistence type="inferred from homology"/>
<accession>A0A914QRW2</accession>
<dbReference type="GO" id="GO:0032259">
    <property type="term" value="P:methylation"/>
    <property type="evidence" value="ECO:0007669"/>
    <property type="project" value="InterPro"/>
</dbReference>
<dbReference type="AlphaFoldDB" id="A0A914QRW2"/>